<dbReference type="Pfam" id="PF02576">
    <property type="entry name" value="RimP_N"/>
    <property type="match status" value="1"/>
</dbReference>
<dbReference type="GO" id="GO:0005829">
    <property type="term" value="C:cytosol"/>
    <property type="evidence" value="ECO:0007669"/>
    <property type="project" value="TreeGrafter"/>
</dbReference>
<reference evidence="5 6" key="1">
    <citation type="submission" date="2018-01" db="EMBL/GenBank/DDBJ databases">
        <title>Genome sequence of Borrelia tachyglossi.</title>
        <authorList>
            <person name="Gofton A.W."/>
        </authorList>
    </citation>
    <scope>NUCLEOTIDE SEQUENCE [LARGE SCALE GENOMIC DNA]</scope>
    <source>
        <strain evidence="5 6">Bc-F10-1268</strain>
    </source>
</reference>
<evidence type="ECO:0000256" key="3">
    <source>
        <dbReference type="HAMAP-Rule" id="MF_01077"/>
    </source>
</evidence>
<gene>
    <name evidence="3" type="primary">rimP</name>
    <name evidence="5" type="ORF">CR532_04210</name>
</gene>
<keyword evidence="2 3" id="KW-0690">Ribosome biogenesis</keyword>
<dbReference type="EMBL" id="CP025785">
    <property type="protein sequence ID" value="AWG43148.1"/>
    <property type="molecule type" value="Genomic_DNA"/>
</dbReference>
<evidence type="ECO:0000259" key="4">
    <source>
        <dbReference type="Pfam" id="PF02576"/>
    </source>
</evidence>
<evidence type="ECO:0000256" key="1">
    <source>
        <dbReference type="ARBA" id="ARBA00022490"/>
    </source>
</evidence>
<dbReference type="InterPro" id="IPR003728">
    <property type="entry name" value="Ribosome_maturation_RimP"/>
</dbReference>
<dbReference type="HAMAP" id="MF_01077">
    <property type="entry name" value="RimP"/>
    <property type="match status" value="1"/>
</dbReference>
<dbReference type="PANTHER" id="PTHR33867">
    <property type="entry name" value="RIBOSOME MATURATION FACTOR RIMP"/>
    <property type="match status" value="1"/>
</dbReference>
<dbReference type="InterPro" id="IPR028989">
    <property type="entry name" value="RimP_N"/>
</dbReference>
<keyword evidence="1 3" id="KW-0963">Cytoplasm</keyword>
<evidence type="ECO:0000313" key="5">
    <source>
        <dbReference type="EMBL" id="AWG43148.1"/>
    </source>
</evidence>
<dbReference type="Proteomes" id="UP000244655">
    <property type="component" value="Chromosome"/>
</dbReference>
<dbReference type="SUPFAM" id="SSF75420">
    <property type="entry name" value="YhbC-like, N-terminal domain"/>
    <property type="match status" value="1"/>
</dbReference>
<comment type="function">
    <text evidence="3">Required for maturation of 30S ribosomal subunits.</text>
</comment>
<dbReference type="GO" id="GO:0006412">
    <property type="term" value="P:translation"/>
    <property type="evidence" value="ECO:0007669"/>
    <property type="project" value="TreeGrafter"/>
</dbReference>
<comment type="similarity">
    <text evidence="3">Belongs to the RimP family.</text>
</comment>
<protein>
    <recommendedName>
        <fullName evidence="3">Ribosome maturation factor RimP</fullName>
    </recommendedName>
</protein>
<accession>A0A2S1LXX5</accession>
<dbReference type="NCBIfam" id="NF011223">
    <property type="entry name" value="PRK14630.1"/>
    <property type="match status" value="1"/>
</dbReference>
<feature type="domain" description="Ribosome maturation factor RimP N-terminal" evidence="4">
    <location>
        <begin position="13"/>
        <end position="82"/>
    </location>
</feature>
<comment type="subcellular location">
    <subcellularLocation>
        <location evidence="3">Cytoplasm</location>
    </subcellularLocation>
</comment>
<dbReference type="PANTHER" id="PTHR33867:SF1">
    <property type="entry name" value="RIBOSOME MATURATION FACTOR RIMP"/>
    <property type="match status" value="1"/>
</dbReference>
<name>A0A2S1LXX5_9SPIR</name>
<dbReference type="OrthoDB" id="361904at2"/>
<proteinExistence type="inferred from homology"/>
<evidence type="ECO:0000256" key="2">
    <source>
        <dbReference type="ARBA" id="ARBA00022517"/>
    </source>
</evidence>
<organism evidence="5 6">
    <name type="scientific">Candidatus Borreliella tachyglossi</name>
    <dbReference type="NCBI Taxonomy" id="1964448"/>
    <lineage>
        <taxon>Bacteria</taxon>
        <taxon>Pseudomonadati</taxon>
        <taxon>Spirochaetota</taxon>
        <taxon>Spirochaetia</taxon>
        <taxon>Spirochaetales</taxon>
        <taxon>Borreliaceae</taxon>
        <taxon>Borreliella</taxon>
    </lineage>
</organism>
<sequence length="143" mass="16678">MSKAFDDNEVYNLIKNVTDQLGIEIVEINAFRKRDEGRIQIVLYGDDDFYVDKLCDLHKIILLGLESVLKYNFSLEISTPGINRKIKNDREFKIFEGKKIKLMLDNDFEEGLIFKAETDGFIFKTDSKEIRVLYSDVRKAKLS</sequence>
<evidence type="ECO:0000313" key="6">
    <source>
        <dbReference type="Proteomes" id="UP000244655"/>
    </source>
</evidence>
<dbReference type="RefSeq" id="WP_108729547.1">
    <property type="nucleotide sequence ID" value="NZ_CP025785.1"/>
</dbReference>
<dbReference type="GO" id="GO:0000028">
    <property type="term" value="P:ribosomal small subunit assembly"/>
    <property type="evidence" value="ECO:0007669"/>
    <property type="project" value="TreeGrafter"/>
</dbReference>
<dbReference type="InterPro" id="IPR035956">
    <property type="entry name" value="RimP_N_sf"/>
</dbReference>
<dbReference type="AlphaFoldDB" id="A0A2S1LXX5"/>
<keyword evidence="6" id="KW-1185">Reference proteome</keyword>